<comment type="caution">
    <text evidence="1">The sequence shown here is derived from an EMBL/GenBank/DDBJ whole genome shotgun (WGS) entry which is preliminary data.</text>
</comment>
<dbReference type="AlphaFoldDB" id="X1TXV8"/>
<organism evidence="1">
    <name type="scientific">marine sediment metagenome</name>
    <dbReference type="NCBI Taxonomy" id="412755"/>
    <lineage>
        <taxon>unclassified sequences</taxon>
        <taxon>metagenomes</taxon>
        <taxon>ecological metagenomes</taxon>
    </lineage>
</organism>
<dbReference type="EMBL" id="BARW01029500">
    <property type="protein sequence ID" value="GAJ10158.1"/>
    <property type="molecule type" value="Genomic_DNA"/>
</dbReference>
<sequence>AISLPILKKKYIVKGTNISGKILLNRIGSIMKLVI</sequence>
<name>X1TXV8_9ZZZZ</name>
<reference evidence="1" key="1">
    <citation type="journal article" date="2014" name="Front. Microbiol.">
        <title>High frequency of phylogenetically diverse reductive dehalogenase-homologous genes in deep subseafloor sedimentary metagenomes.</title>
        <authorList>
            <person name="Kawai M."/>
            <person name="Futagami T."/>
            <person name="Toyoda A."/>
            <person name="Takaki Y."/>
            <person name="Nishi S."/>
            <person name="Hori S."/>
            <person name="Arai W."/>
            <person name="Tsubouchi T."/>
            <person name="Morono Y."/>
            <person name="Uchiyama I."/>
            <person name="Ito T."/>
            <person name="Fujiyama A."/>
            <person name="Inagaki F."/>
            <person name="Takami H."/>
        </authorList>
    </citation>
    <scope>NUCLEOTIDE SEQUENCE</scope>
    <source>
        <strain evidence="1">Expedition CK06-06</strain>
    </source>
</reference>
<evidence type="ECO:0000313" key="1">
    <source>
        <dbReference type="EMBL" id="GAJ10158.1"/>
    </source>
</evidence>
<protein>
    <submittedName>
        <fullName evidence="1">Uncharacterized protein</fullName>
    </submittedName>
</protein>
<feature type="non-terminal residue" evidence="1">
    <location>
        <position position="1"/>
    </location>
</feature>
<gene>
    <name evidence="1" type="ORF">S12H4_47391</name>
</gene>
<accession>X1TXV8</accession>
<proteinExistence type="predicted"/>